<reference evidence="3 4" key="1">
    <citation type="submission" date="2019-04" db="EMBL/GenBank/DDBJ databases">
        <title>Corynebacterium endometrii sp. nov., isolated from the uterus of a cow with endometritis.</title>
        <authorList>
            <person name="Ballas P."/>
            <person name="Ruckert C."/>
            <person name="Wagener K."/>
            <person name="Drillich M."/>
            <person name="Kaempfer P."/>
            <person name="Busse H.-J."/>
            <person name="Ehling-Schulz M."/>
        </authorList>
    </citation>
    <scope>NUCLEOTIDE SEQUENCE [LARGE SCALE GENOMIC DNA]</scope>
    <source>
        <strain evidence="3 4">LMM-1653</strain>
    </source>
</reference>
<dbReference type="InterPro" id="IPR031100">
    <property type="entry name" value="LOG_fam"/>
</dbReference>
<dbReference type="Gene3D" id="3.40.50.450">
    <property type="match status" value="1"/>
</dbReference>
<dbReference type="NCBIfam" id="TIGR00730">
    <property type="entry name" value="Rossman fold protein, TIGR00730 family"/>
    <property type="match status" value="1"/>
</dbReference>
<dbReference type="EMBL" id="CP039247">
    <property type="protein sequence ID" value="QCB27421.1"/>
    <property type="molecule type" value="Genomic_DNA"/>
</dbReference>
<dbReference type="PANTHER" id="PTHR31223">
    <property type="entry name" value="LOG FAMILY PROTEIN YJL055W"/>
    <property type="match status" value="1"/>
</dbReference>
<keyword evidence="4" id="KW-1185">Reference proteome</keyword>
<comment type="catalytic activity">
    <reaction evidence="2">
        <text>9-ribosyl-trans-zeatin 5'-phosphate + H2O = trans-zeatin + D-ribose 5-phosphate</text>
        <dbReference type="Rhea" id="RHEA:48564"/>
        <dbReference type="ChEBI" id="CHEBI:15377"/>
        <dbReference type="ChEBI" id="CHEBI:16522"/>
        <dbReference type="ChEBI" id="CHEBI:78346"/>
        <dbReference type="ChEBI" id="CHEBI:87947"/>
        <dbReference type="EC" id="3.2.2.n1"/>
    </reaction>
</comment>
<dbReference type="KEGG" id="cee:CENDO_00555"/>
<evidence type="ECO:0000313" key="3">
    <source>
        <dbReference type="EMBL" id="QCB27421.1"/>
    </source>
</evidence>
<comment type="similarity">
    <text evidence="1 2">Belongs to the LOG family.</text>
</comment>
<dbReference type="InterPro" id="IPR005269">
    <property type="entry name" value="LOG"/>
</dbReference>
<dbReference type="GO" id="GO:0009691">
    <property type="term" value="P:cytokinin biosynthetic process"/>
    <property type="evidence" value="ECO:0007669"/>
    <property type="project" value="UniProtKB-UniRule"/>
</dbReference>
<name>A0A4P7QCY0_9CORY</name>
<organism evidence="3 4">
    <name type="scientific">Corynebacterium endometrii</name>
    <dbReference type="NCBI Taxonomy" id="2488819"/>
    <lineage>
        <taxon>Bacteria</taxon>
        <taxon>Bacillati</taxon>
        <taxon>Actinomycetota</taxon>
        <taxon>Actinomycetes</taxon>
        <taxon>Mycobacteriales</taxon>
        <taxon>Corynebacteriaceae</taxon>
        <taxon>Corynebacterium</taxon>
    </lineage>
</organism>
<protein>
    <recommendedName>
        <fullName evidence="2">Cytokinin riboside 5'-monophosphate phosphoribohydrolase</fullName>
        <ecNumber evidence="2">3.2.2.n1</ecNumber>
    </recommendedName>
</protein>
<dbReference type="AlphaFoldDB" id="A0A4P7QCY0"/>
<dbReference type="PANTHER" id="PTHR31223:SF70">
    <property type="entry name" value="LOG FAMILY PROTEIN YJL055W"/>
    <property type="match status" value="1"/>
</dbReference>
<evidence type="ECO:0000256" key="2">
    <source>
        <dbReference type="RuleBase" id="RU363015"/>
    </source>
</evidence>
<keyword evidence="2" id="KW-0203">Cytokinin biosynthesis</keyword>
<dbReference type="GO" id="GO:0005829">
    <property type="term" value="C:cytosol"/>
    <property type="evidence" value="ECO:0007669"/>
    <property type="project" value="TreeGrafter"/>
</dbReference>
<evidence type="ECO:0000256" key="1">
    <source>
        <dbReference type="ARBA" id="ARBA00006763"/>
    </source>
</evidence>
<dbReference type="Pfam" id="PF03641">
    <property type="entry name" value="Lysine_decarbox"/>
    <property type="match status" value="1"/>
</dbReference>
<dbReference type="Proteomes" id="UP000296352">
    <property type="component" value="Chromosome"/>
</dbReference>
<dbReference type="SUPFAM" id="SSF102405">
    <property type="entry name" value="MCP/YpsA-like"/>
    <property type="match status" value="1"/>
</dbReference>
<comment type="catalytic activity">
    <reaction evidence="2">
        <text>N(6)-(dimethylallyl)adenosine 5'-phosphate + H2O = N(6)-dimethylallyladenine + D-ribose 5-phosphate</text>
        <dbReference type="Rhea" id="RHEA:48560"/>
        <dbReference type="ChEBI" id="CHEBI:15377"/>
        <dbReference type="ChEBI" id="CHEBI:17660"/>
        <dbReference type="ChEBI" id="CHEBI:57526"/>
        <dbReference type="ChEBI" id="CHEBI:78346"/>
        <dbReference type="EC" id="3.2.2.n1"/>
    </reaction>
</comment>
<keyword evidence="2" id="KW-0378">Hydrolase</keyword>
<evidence type="ECO:0000313" key="4">
    <source>
        <dbReference type="Proteomes" id="UP000296352"/>
    </source>
</evidence>
<gene>
    <name evidence="3" type="primary">yvdD</name>
    <name evidence="3" type="ORF">CENDO_00555</name>
</gene>
<proteinExistence type="inferred from homology"/>
<dbReference type="EC" id="3.2.2.n1" evidence="2"/>
<sequence length="192" mass="20604">MLECMKSVAVYCGSAFGLSPKYKEAAQTLGAELAARGITLVYGGGNVGLMGTVADAALEAGGEVTGVIPRQLVDREMAHPRLTRLEVVDTMAQRKTRMEQLSEAFICLPGGIGTLEEITEVLCMQQLGHIDSPVGLIDIDGFWSPFKDLLAQFAATGFIKQRYVDAIVLDEDPAAVLDKFAGWSPLGPKWAE</sequence>
<dbReference type="GO" id="GO:0102682">
    <property type="term" value="F:cytokinin riboside 5'-monophosphate phosphoribohydrolase activity"/>
    <property type="evidence" value="ECO:0007669"/>
    <property type="project" value="RHEA"/>
</dbReference>
<accession>A0A4P7QCY0</accession>